<name>A0A8K0J9I9_9HYPO</name>
<sequence>MPPASLQKWFPWTKAPLICNGPMLNVVTPKLATEVTKAGGLGFLASVFDANPSSAHLDKLAAELAESQSLLGRDKPGAGSGLINVGVSFITGHESIARFRETALPVLTTLRPAALWLFAPDETLKPHGAIIRAVKALDPAPRVFVQVGNVAAAREAVLDGADVLVCQGIDAGGHQFRRGMGVVSFVPEVRSLLADEFADRDVAVLGAGGIADERGVAAAMVLGAGGVVMGTRFTVAEESCYPEFRKQLVLSTVDGGSSTLKSPVHDQVNNNRLWGAPYDGRAIMSSIHERFLAGTTVQDLQRILKEDYSGEEAVKLVSTWAGTGVGLVRQVRPAGEIVTEVREGAKQRIRTLAGKL</sequence>
<organism evidence="4 5">
    <name type="scientific">Claviceps africana</name>
    <dbReference type="NCBI Taxonomy" id="83212"/>
    <lineage>
        <taxon>Eukaryota</taxon>
        <taxon>Fungi</taxon>
        <taxon>Dikarya</taxon>
        <taxon>Ascomycota</taxon>
        <taxon>Pezizomycotina</taxon>
        <taxon>Sordariomycetes</taxon>
        <taxon>Hypocreomycetidae</taxon>
        <taxon>Hypocreales</taxon>
        <taxon>Clavicipitaceae</taxon>
        <taxon>Claviceps</taxon>
    </lineage>
</organism>
<dbReference type="PANTHER" id="PTHR32332:SF34">
    <property type="entry name" value="2-NITROPROPANE DIOXYGENASE FAMILY, PUTATIVE-RELATED"/>
    <property type="match status" value="1"/>
</dbReference>
<dbReference type="Gene3D" id="3.20.20.70">
    <property type="entry name" value="Aldolase class I"/>
    <property type="match status" value="1"/>
</dbReference>
<comment type="caution">
    <text evidence="4">The sequence shown here is derived from an EMBL/GenBank/DDBJ whole genome shotgun (WGS) entry which is preliminary data.</text>
</comment>
<evidence type="ECO:0000313" key="5">
    <source>
        <dbReference type="Proteomes" id="UP000811619"/>
    </source>
</evidence>
<evidence type="ECO:0000313" key="4">
    <source>
        <dbReference type="EMBL" id="KAG5928257.1"/>
    </source>
</evidence>
<dbReference type="InterPro" id="IPR013785">
    <property type="entry name" value="Aldolase_TIM"/>
</dbReference>
<gene>
    <name evidence="4" type="ORF">E4U42_000977</name>
</gene>
<accession>A0A8K0J9I9</accession>
<dbReference type="PANTHER" id="PTHR32332">
    <property type="entry name" value="2-NITROPROPANE DIOXYGENASE"/>
    <property type="match status" value="1"/>
</dbReference>
<dbReference type="SUPFAM" id="SSF51412">
    <property type="entry name" value="Inosine monophosphate dehydrogenase (IMPDH)"/>
    <property type="match status" value="1"/>
</dbReference>
<evidence type="ECO:0000256" key="1">
    <source>
        <dbReference type="ARBA" id="ARBA00022630"/>
    </source>
</evidence>
<keyword evidence="5" id="KW-1185">Reference proteome</keyword>
<dbReference type="OrthoDB" id="2349068at2759"/>
<reference evidence="4" key="1">
    <citation type="journal article" date="2020" name="bioRxiv">
        <title>Whole genome comparisons of ergot fungi reveals the divergence and evolution of species within the genus Claviceps are the result of varying mechanisms driving genome evolution and host range expansion.</title>
        <authorList>
            <person name="Wyka S.A."/>
            <person name="Mondo S.J."/>
            <person name="Liu M."/>
            <person name="Dettman J."/>
            <person name="Nalam V."/>
            <person name="Broders K.D."/>
        </authorList>
    </citation>
    <scope>NUCLEOTIDE SEQUENCE</scope>
    <source>
        <strain evidence="4">CCC 489</strain>
    </source>
</reference>
<dbReference type="Proteomes" id="UP000811619">
    <property type="component" value="Unassembled WGS sequence"/>
</dbReference>
<evidence type="ECO:0000256" key="2">
    <source>
        <dbReference type="ARBA" id="ARBA00022643"/>
    </source>
</evidence>
<keyword evidence="2" id="KW-0288">FMN</keyword>
<dbReference type="Pfam" id="PF03060">
    <property type="entry name" value="NMO"/>
    <property type="match status" value="1"/>
</dbReference>
<evidence type="ECO:0000256" key="3">
    <source>
        <dbReference type="ARBA" id="ARBA00023002"/>
    </source>
</evidence>
<dbReference type="InterPro" id="IPR004136">
    <property type="entry name" value="NMO"/>
</dbReference>
<evidence type="ECO:0008006" key="6">
    <source>
        <dbReference type="Google" id="ProtNLM"/>
    </source>
</evidence>
<dbReference type="CDD" id="cd04730">
    <property type="entry name" value="NPD_like"/>
    <property type="match status" value="1"/>
</dbReference>
<keyword evidence="3" id="KW-0560">Oxidoreductase</keyword>
<proteinExistence type="predicted"/>
<dbReference type="AlphaFoldDB" id="A0A8K0J9I9"/>
<keyword evidence="1" id="KW-0285">Flavoprotein</keyword>
<protein>
    <recommendedName>
        <fullName evidence="6">Nitronate monooxygenase domain-containing protein</fullName>
    </recommendedName>
</protein>
<dbReference type="EMBL" id="SRPY01000128">
    <property type="protein sequence ID" value="KAG5928257.1"/>
    <property type="molecule type" value="Genomic_DNA"/>
</dbReference>
<dbReference type="GO" id="GO:0018580">
    <property type="term" value="F:nitronate monooxygenase activity"/>
    <property type="evidence" value="ECO:0007669"/>
    <property type="project" value="InterPro"/>
</dbReference>